<evidence type="ECO:0008006" key="3">
    <source>
        <dbReference type="Google" id="ProtNLM"/>
    </source>
</evidence>
<accession>A0ABV4KEL2</accession>
<dbReference type="EMBL" id="JASMRN010000004">
    <property type="protein sequence ID" value="MEZ7514893.1"/>
    <property type="molecule type" value="Genomic_DNA"/>
</dbReference>
<evidence type="ECO:0000313" key="2">
    <source>
        <dbReference type="Proteomes" id="UP001568894"/>
    </source>
</evidence>
<protein>
    <recommendedName>
        <fullName evidence="3">Lipoprotein</fullName>
    </recommendedName>
</protein>
<evidence type="ECO:0000313" key="1">
    <source>
        <dbReference type="EMBL" id="MEZ7514893.1"/>
    </source>
</evidence>
<organism evidence="1 2">
    <name type="scientific">Flavobacterium frigidarium</name>
    <dbReference type="NCBI Taxonomy" id="99286"/>
    <lineage>
        <taxon>Bacteria</taxon>
        <taxon>Pseudomonadati</taxon>
        <taxon>Bacteroidota</taxon>
        <taxon>Flavobacteriia</taxon>
        <taxon>Flavobacteriales</taxon>
        <taxon>Flavobacteriaceae</taxon>
        <taxon>Flavobacterium</taxon>
    </lineage>
</organism>
<name>A0ABV4KEL2_9FLAO</name>
<sequence length="137" mass="15158">MKSTIKNIIPFCMILLYSCGHIYAKTFVAASHPAVASNSELVCSANNLSLSLHLLSSAPVKDIFKRAIVIDAEEEINEHAVDKKATDKISCFASFTQNKNTIFSSDSFKDSIATNKVFSPLSLYNAPLYVLFEVYRI</sequence>
<proteinExistence type="predicted"/>
<keyword evidence="2" id="KW-1185">Reference proteome</keyword>
<dbReference type="Proteomes" id="UP001568894">
    <property type="component" value="Unassembled WGS sequence"/>
</dbReference>
<gene>
    <name evidence="1" type="ORF">QO192_06305</name>
</gene>
<dbReference type="PROSITE" id="PS51257">
    <property type="entry name" value="PROKAR_LIPOPROTEIN"/>
    <property type="match status" value="1"/>
</dbReference>
<comment type="caution">
    <text evidence="1">The sequence shown here is derived from an EMBL/GenBank/DDBJ whole genome shotgun (WGS) entry which is preliminary data.</text>
</comment>
<reference evidence="1 2" key="1">
    <citation type="submission" date="2023-05" db="EMBL/GenBank/DDBJ databases">
        <title>Adaptations of aquatic viruses from atmosphere-close ecosystems of the Central Arctic Ocean.</title>
        <authorList>
            <person name="Rahlff J."/>
            <person name="Holmfeldt K."/>
        </authorList>
    </citation>
    <scope>NUCLEOTIDE SEQUENCE [LARGE SCALE GENOMIC DNA]</scope>
    <source>
        <strain evidence="1 2">Arc14</strain>
    </source>
</reference>
<dbReference type="RefSeq" id="WP_371569028.1">
    <property type="nucleotide sequence ID" value="NZ_JASMRN010000004.1"/>
</dbReference>